<evidence type="ECO:0000256" key="2">
    <source>
        <dbReference type="SAM" id="Phobius"/>
    </source>
</evidence>
<feature type="compositionally biased region" description="Pro residues" evidence="1">
    <location>
        <begin position="296"/>
        <end position="310"/>
    </location>
</feature>
<dbReference type="EMBL" id="JAGDFL010000130">
    <property type="protein sequence ID" value="KAG7396990.1"/>
    <property type="molecule type" value="Genomic_DNA"/>
</dbReference>
<sequence length="475" mass="49601">MKLIFLPLLLGLHGAQASEVSVYADATYDLAPDRGALCSGVGTSPLGTACPVKGDVAVSDCHAYLSSFVDGSCVAPEDAVCQIVSGSTWGCVLPSIGCDTPESSTGCPTWEFDGADRAVDIDSISFDGNEDYDPSWFVQTSSVSTLYQCGEKPIAAPVTPEPSSVAPEPSTATPEPITPTTETPSPPPETPTPETTAPPTEPPYPDTTAPPTETPSPETTAPPTETPCPETTAPPTETPCPETTAPPTETPCPETTVPPTEPPYPDTTAPPTETPNPETTAPPTETPSPETTAPPMETPYPETTPPPTETPCPETTAPPTETPCPETTSPPTDTPYTDTTAPPTDTPYTETTAPPTETPYPETTAPPSETPYSETTTPQLVTLNAENSVSPDTTSPGTHNTPEGYEGSIKATTLTANLEDTDSRNGQPGTELLAAIVAVAGTVVIAVGVFAYRKANRRERRLRDEFEMNTIMTPV</sequence>
<proteinExistence type="predicted"/>
<dbReference type="AlphaFoldDB" id="A0A8T1WZN5"/>
<dbReference type="Proteomes" id="UP000693981">
    <property type="component" value="Unassembled WGS sequence"/>
</dbReference>
<evidence type="ECO:0000256" key="3">
    <source>
        <dbReference type="SAM" id="SignalP"/>
    </source>
</evidence>
<feature type="transmembrane region" description="Helical" evidence="2">
    <location>
        <begin position="432"/>
        <end position="452"/>
    </location>
</feature>
<keyword evidence="5" id="KW-1185">Reference proteome</keyword>
<reference evidence="4" key="1">
    <citation type="submission" date="2021-02" db="EMBL/GenBank/DDBJ databases">
        <authorList>
            <person name="Palmer J.M."/>
        </authorList>
    </citation>
    <scope>NUCLEOTIDE SEQUENCE</scope>
    <source>
        <strain evidence="4">SCRP23</strain>
    </source>
</reference>
<feature type="compositionally biased region" description="Low complexity" evidence="1">
    <location>
        <begin position="206"/>
        <end position="258"/>
    </location>
</feature>
<feature type="signal peptide" evidence="3">
    <location>
        <begin position="1"/>
        <end position="17"/>
    </location>
</feature>
<keyword evidence="2" id="KW-0812">Transmembrane</keyword>
<feature type="compositionally biased region" description="Polar residues" evidence="1">
    <location>
        <begin position="387"/>
        <end position="401"/>
    </location>
</feature>
<keyword evidence="2" id="KW-1133">Transmembrane helix</keyword>
<name>A0A8T1WZN5_9STRA</name>
<feature type="region of interest" description="Disordered" evidence="1">
    <location>
        <begin position="154"/>
        <end position="375"/>
    </location>
</feature>
<accession>A0A8T1WZN5</accession>
<feature type="region of interest" description="Disordered" evidence="1">
    <location>
        <begin position="387"/>
        <end position="407"/>
    </location>
</feature>
<comment type="caution">
    <text evidence="4">The sequence shown here is derived from an EMBL/GenBank/DDBJ whole genome shotgun (WGS) entry which is preliminary data.</text>
</comment>
<keyword evidence="3" id="KW-0732">Signal</keyword>
<gene>
    <name evidence="4" type="ORF">PHYBOEH_001440</name>
</gene>
<keyword evidence="2" id="KW-0472">Membrane</keyword>
<evidence type="ECO:0000256" key="1">
    <source>
        <dbReference type="SAM" id="MobiDB-lite"/>
    </source>
</evidence>
<evidence type="ECO:0000313" key="4">
    <source>
        <dbReference type="EMBL" id="KAG7396990.1"/>
    </source>
</evidence>
<feature type="compositionally biased region" description="Low complexity" evidence="1">
    <location>
        <begin position="311"/>
        <end position="375"/>
    </location>
</feature>
<feature type="chain" id="PRO_5035757154" description="Carbohydrate-binding protein" evidence="3">
    <location>
        <begin position="18"/>
        <end position="475"/>
    </location>
</feature>
<protein>
    <recommendedName>
        <fullName evidence="6">Carbohydrate-binding protein</fullName>
    </recommendedName>
</protein>
<dbReference type="OrthoDB" id="166945at2759"/>
<organism evidence="4 5">
    <name type="scientific">Phytophthora boehmeriae</name>
    <dbReference type="NCBI Taxonomy" id="109152"/>
    <lineage>
        <taxon>Eukaryota</taxon>
        <taxon>Sar</taxon>
        <taxon>Stramenopiles</taxon>
        <taxon>Oomycota</taxon>
        <taxon>Peronosporomycetes</taxon>
        <taxon>Peronosporales</taxon>
        <taxon>Peronosporaceae</taxon>
        <taxon>Phytophthora</taxon>
    </lineage>
</organism>
<evidence type="ECO:0008006" key="6">
    <source>
        <dbReference type="Google" id="ProtNLM"/>
    </source>
</evidence>
<feature type="compositionally biased region" description="Low complexity" evidence="1">
    <location>
        <begin position="266"/>
        <end position="295"/>
    </location>
</feature>
<feature type="compositionally biased region" description="Low complexity" evidence="1">
    <location>
        <begin position="166"/>
        <end position="183"/>
    </location>
</feature>
<evidence type="ECO:0000313" key="5">
    <source>
        <dbReference type="Proteomes" id="UP000693981"/>
    </source>
</evidence>